<dbReference type="PANTHER" id="PTHR48059">
    <property type="entry name" value="POLYGALACTURONASE INHIBITOR 1"/>
    <property type="match status" value="1"/>
</dbReference>
<sequence length="335" mass="37243">MDTHTLRLVLLSVFLVSSSLPSPTLSVSSVRCNPSDKRVLLKIKKSLNNPQSLTSWNPNTNCCDWLGVSCDLQTNRVTTLRFSGISIPGQIPAAIGDLPYLDTLDFVNVADLTGPIPYSITKLQNLRMLSTLLTNISGPIPEFLHQLKNLWFLDLSYSNFYGPIPASLANLPKLEVLELGGNKLTGNIPDSLWASQNRFVVFDLSQNQLSGKIPKSLSHFNADSINLRNNKFTGDASALFKTNGTLSHLDLSWNEFDFDLSRVKLPESLQDMDLSHNRIRGSIPKEITGLNLYWLKVSYNRLCGEIPFGGKVQEFGADSFFHNRCLCGQPLPKCK</sequence>
<dbReference type="SUPFAM" id="SSF52058">
    <property type="entry name" value="L domain-like"/>
    <property type="match status" value="1"/>
</dbReference>
<evidence type="ECO:0000256" key="9">
    <source>
        <dbReference type="ARBA" id="ARBA00023180"/>
    </source>
</evidence>
<evidence type="ECO:0000256" key="3">
    <source>
        <dbReference type="ARBA" id="ARBA00022614"/>
    </source>
</evidence>
<evidence type="ECO:0000256" key="1">
    <source>
        <dbReference type="ARBA" id="ARBA00004167"/>
    </source>
</evidence>
<keyword evidence="8" id="KW-0472">Membrane</keyword>
<keyword evidence="5 11" id="KW-0732">Signal</keyword>
<keyword evidence="6" id="KW-0677">Repeat</keyword>
<dbReference type="EMBL" id="DUZY01000002">
    <property type="protein sequence ID" value="DAD29921.1"/>
    <property type="molecule type" value="Genomic_DNA"/>
</dbReference>
<dbReference type="Gene3D" id="3.80.10.10">
    <property type="entry name" value="Ribonuclease Inhibitor"/>
    <property type="match status" value="1"/>
</dbReference>
<evidence type="ECO:0000256" key="10">
    <source>
        <dbReference type="ARBA" id="ARBA00038043"/>
    </source>
</evidence>
<evidence type="ECO:0000256" key="5">
    <source>
        <dbReference type="ARBA" id="ARBA00022729"/>
    </source>
</evidence>
<proteinExistence type="inferred from homology"/>
<feature type="chain" id="PRO_5032895282" description="Leucine-rich repeat-containing N-terminal plant-type domain-containing protein" evidence="11">
    <location>
        <begin position="27"/>
        <end position="335"/>
    </location>
</feature>
<dbReference type="Proteomes" id="UP000607653">
    <property type="component" value="Unassembled WGS sequence"/>
</dbReference>
<dbReference type="Pfam" id="PF00560">
    <property type="entry name" value="LRR_1"/>
    <property type="match status" value="4"/>
</dbReference>
<evidence type="ECO:0000256" key="2">
    <source>
        <dbReference type="ARBA" id="ARBA00004196"/>
    </source>
</evidence>
<dbReference type="FunFam" id="3.80.10.10:FF:000275">
    <property type="entry name" value="Leucine-rich repeat receptor-like protein kinase"/>
    <property type="match status" value="1"/>
</dbReference>
<evidence type="ECO:0000313" key="14">
    <source>
        <dbReference type="Proteomes" id="UP000607653"/>
    </source>
</evidence>
<gene>
    <name evidence="13" type="ORF">HUJ06_031389</name>
</gene>
<keyword evidence="7" id="KW-1133">Transmembrane helix</keyword>
<dbReference type="GO" id="GO:0016020">
    <property type="term" value="C:membrane"/>
    <property type="evidence" value="ECO:0007669"/>
    <property type="project" value="UniProtKB-SubCell"/>
</dbReference>
<evidence type="ECO:0000256" key="11">
    <source>
        <dbReference type="SAM" id="SignalP"/>
    </source>
</evidence>
<evidence type="ECO:0000256" key="4">
    <source>
        <dbReference type="ARBA" id="ARBA00022692"/>
    </source>
</evidence>
<protein>
    <recommendedName>
        <fullName evidence="12">Leucine-rich repeat-containing N-terminal plant-type domain-containing protein</fullName>
    </recommendedName>
</protein>
<name>A0A822YEK2_NELNU</name>
<reference evidence="13 14" key="1">
    <citation type="journal article" date="2020" name="Mol. Biol. Evol.">
        <title>Distinct Expression and Methylation Patterns for Genes with Different Fates following a Single Whole-Genome Duplication in Flowering Plants.</title>
        <authorList>
            <person name="Shi T."/>
            <person name="Rahmani R.S."/>
            <person name="Gugger P.F."/>
            <person name="Wang M."/>
            <person name="Li H."/>
            <person name="Zhang Y."/>
            <person name="Li Z."/>
            <person name="Wang Q."/>
            <person name="Van de Peer Y."/>
            <person name="Marchal K."/>
            <person name="Chen J."/>
        </authorList>
    </citation>
    <scope>NUCLEOTIDE SEQUENCE [LARGE SCALE GENOMIC DNA]</scope>
    <source>
        <tissue evidence="13">Leaf</tissue>
    </source>
</reference>
<keyword evidence="14" id="KW-1185">Reference proteome</keyword>
<evidence type="ECO:0000313" key="13">
    <source>
        <dbReference type="EMBL" id="DAD29921.1"/>
    </source>
</evidence>
<dbReference type="InterPro" id="IPR032675">
    <property type="entry name" value="LRR_dom_sf"/>
</dbReference>
<feature type="domain" description="Leucine-rich repeat-containing N-terminal plant-type" evidence="12">
    <location>
        <begin position="34"/>
        <end position="71"/>
    </location>
</feature>
<feature type="signal peptide" evidence="11">
    <location>
        <begin position="1"/>
        <end position="26"/>
    </location>
</feature>
<evidence type="ECO:0000256" key="7">
    <source>
        <dbReference type="ARBA" id="ARBA00022989"/>
    </source>
</evidence>
<dbReference type="Pfam" id="PF08263">
    <property type="entry name" value="LRRNT_2"/>
    <property type="match status" value="1"/>
</dbReference>
<dbReference type="InterPro" id="IPR013210">
    <property type="entry name" value="LRR_N_plant-typ"/>
</dbReference>
<evidence type="ECO:0000256" key="8">
    <source>
        <dbReference type="ARBA" id="ARBA00023136"/>
    </source>
</evidence>
<comment type="caution">
    <text evidence="13">The sequence shown here is derived from an EMBL/GenBank/DDBJ whole genome shotgun (WGS) entry which is preliminary data.</text>
</comment>
<comment type="similarity">
    <text evidence="10">Belongs to the polygalacturonase-inhibiting protein family.</text>
</comment>
<keyword evidence="4" id="KW-0812">Transmembrane</keyword>
<keyword evidence="9" id="KW-0325">Glycoprotein</keyword>
<evidence type="ECO:0000259" key="12">
    <source>
        <dbReference type="Pfam" id="PF08263"/>
    </source>
</evidence>
<dbReference type="InterPro" id="IPR051848">
    <property type="entry name" value="PGIP"/>
</dbReference>
<keyword evidence="3" id="KW-0433">Leucine-rich repeat</keyword>
<dbReference type="InterPro" id="IPR001611">
    <property type="entry name" value="Leu-rich_rpt"/>
</dbReference>
<organism evidence="13 14">
    <name type="scientific">Nelumbo nucifera</name>
    <name type="common">Sacred lotus</name>
    <dbReference type="NCBI Taxonomy" id="4432"/>
    <lineage>
        <taxon>Eukaryota</taxon>
        <taxon>Viridiplantae</taxon>
        <taxon>Streptophyta</taxon>
        <taxon>Embryophyta</taxon>
        <taxon>Tracheophyta</taxon>
        <taxon>Spermatophyta</taxon>
        <taxon>Magnoliopsida</taxon>
        <taxon>Proteales</taxon>
        <taxon>Nelumbonaceae</taxon>
        <taxon>Nelumbo</taxon>
    </lineage>
</organism>
<evidence type="ECO:0000256" key="6">
    <source>
        <dbReference type="ARBA" id="ARBA00022737"/>
    </source>
</evidence>
<dbReference type="AlphaFoldDB" id="A0A822YEK2"/>
<comment type="subcellular location">
    <subcellularLocation>
        <location evidence="2">Cell envelope</location>
    </subcellularLocation>
    <subcellularLocation>
        <location evidence="1">Membrane</location>
        <topology evidence="1">Single-pass membrane protein</topology>
    </subcellularLocation>
</comment>
<accession>A0A822YEK2</accession>
<dbReference type="PANTHER" id="PTHR48059:SF19">
    <property type="entry name" value="RECEPTOR-LIKE PROTEIN KINASE 5"/>
    <property type="match status" value="1"/>
</dbReference>